<evidence type="ECO:0000256" key="6">
    <source>
        <dbReference type="ARBA" id="ARBA00022801"/>
    </source>
</evidence>
<keyword evidence="7" id="KW-0862">Zinc</keyword>
<organism evidence="13 14">
    <name type="scientific">Candidatus Kaiserbacteria bacterium RIFCSPHIGHO2_12_FULL_56_13</name>
    <dbReference type="NCBI Taxonomy" id="1798505"/>
    <lineage>
        <taxon>Bacteria</taxon>
        <taxon>Candidatus Kaiseribacteriota</taxon>
    </lineage>
</organism>
<keyword evidence="8 11" id="KW-1133">Transmembrane helix</keyword>
<dbReference type="GO" id="GO:0016020">
    <property type="term" value="C:membrane"/>
    <property type="evidence" value="ECO:0007669"/>
    <property type="project" value="UniProtKB-SubCell"/>
</dbReference>
<gene>
    <name evidence="13" type="ORF">A3E65_01925</name>
</gene>
<comment type="subcellular location">
    <subcellularLocation>
        <location evidence="2">Membrane</location>
        <topology evidence="2">Multi-pass membrane protein</topology>
    </subcellularLocation>
</comment>
<evidence type="ECO:0000256" key="1">
    <source>
        <dbReference type="ARBA" id="ARBA00001947"/>
    </source>
</evidence>
<keyword evidence="9" id="KW-0482">Metalloprotease</keyword>
<dbReference type="CDD" id="cd06163">
    <property type="entry name" value="S2P-M50_PDZ_RseP-like"/>
    <property type="match status" value="1"/>
</dbReference>
<reference evidence="13 14" key="1">
    <citation type="journal article" date="2016" name="Nat. Commun.">
        <title>Thousands of microbial genomes shed light on interconnected biogeochemical processes in an aquifer system.</title>
        <authorList>
            <person name="Anantharaman K."/>
            <person name="Brown C.T."/>
            <person name="Hug L.A."/>
            <person name="Sharon I."/>
            <person name="Castelle C.J."/>
            <person name="Probst A.J."/>
            <person name="Thomas B.C."/>
            <person name="Singh A."/>
            <person name="Wilkins M.J."/>
            <person name="Karaoz U."/>
            <person name="Brodie E.L."/>
            <person name="Williams K.H."/>
            <person name="Hubbard S.S."/>
            <person name="Banfield J.F."/>
        </authorList>
    </citation>
    <scope>NUCLEOTIDE SEQUENCE [LARGE SCALE GENOMIC DNA]</scope>
</reference>
<feature type="non-terminal residue" evidence="13">
    <location>
        <position position="199"/>
    </location>
</feature>
<evidence type="ECO:0000256" key="10">
    <source>
        <dbReference type="ARBA" id="ARBA00023136"/>
    </source>
</evidence>
<dbReference type="Proteomes" id="UP000178392">
    <property type="component" value="Unassembled WGS sequence"/>
</dbReference>
<feature type="domain" description="Peptidase M50" evidence="12">
    <location>
        <begin position="6"/>
        <end position="199"/>
    </location>
</feature>
<evidence type="ECO:0000256" key="4">
    <source>
        <dbReference type="ARBA" id="ARBA00022670"/>
    </source>
</evidence>
<dbReference type="EMBL" id="MFLS01000011">
    <property type="protein sequence ID" value="OGG72253.1"/>
    <property type="molecule type" value="Genomic_DNA"/>
</dbReference>
<evidence type="ECO:0000259" key="12">
    <source>
        <dbReference type="Pfam" id="PF02163"/>
    </source>
</evidence>
<feature type="transmembrane region" description="Helical" evidence="11">
    <location>
        <begin position="91"/>
        <end position="114"/>
    </location>
</feature>
<dbReference type="InterPro" id="IPR008915">
    <property type="entry name" value="Peptidase_M50"/>
</dbReference>
<evidence type="ECO:0000256" key="5">
    <source>
        <dbReference type="ARBA" id="ARBA00022692"/>
    </source>
</evidence>
<proteinExistence type="inferred from homology"/>
<dbReference type="Pfam" id="PF02163">
    <property type="entry name" value="Peptidase_M50"/>
    <property type="match status" value="1"/>
</dbReference>
<keyword evidence="10 11" id="KW-0472">Membrane</keyword>
<comment type="caution">
    <text evidence="13">The sequence shown here is derived from an EMBL/GenBank/DDBJ whole genome shotgun (WGS) entry which is preliminary data.</text>
</comment>
<name>A0A1F6EF28_9BACT</name>
<evidence type="ECO:0000256" key="11">
    <source>
        <dbReference type="SAM" id="Phobius"/>
    </source>
</evidence>
<dbReference type="PANTHER" id="PTHR42837:SF2">
    <property type="entry name" value="MEMBRANE METALLOPROTEASE ARASP2, CHLOROPLASTIC-RELATED"/>
    <property type="match status" value="1"/>
</dbReference>
<evidence type="ECO:0000256" key="2">
    <source>
        <dbReference type="ARBA" id="ARBA00004141"/>
    </source>
</evidence>
<dbReference type="GO" id="GO:0004222">
    <property type="term" value="F:metalloendopeptidase activity"/>
    <property type="evidence" value="ECO:0007669"/>
    <property type="project" value="InterPro"/>
</dbReference>
<accession>A0A1F6EF28</accession>
<sequence length="199" mass="21294">MTVVVFLVVLVVLIVVHEFGHFVAAKWAKMRVEEFGLGYPPRLFGIQWGETVYSINALPFGGFVKICGENLNKESIADPRAFTARPKWQQAVVLVAGIAMNLLLAWLLISIVLMTPRWVSDHEFIGAQPLVPALIEGAGTTIQLTGAIAGGLAHFFAHVFTFSADLSQVTGPVGIAGAVGTASTLGWQNLLSLVALISI</sequence>
<keyword evidence="5 11" id="KW-0812">Transmembrane</keyword>
<keyword evidence="6" id="KW-0378">Hydrolase</keyword>
<dbReference type="InterPro" id="IPR004387">
    <property type="entry name" value="Pept_M50_Zn"/>
</dbReference>
<dbReference type="PANTHER" id="PTHR42837">
    <property type="entry name" value="REGULATOR OF SIGMA-E PROTEASE RSEP"/>
    <property type="match status" value="1"/>
</dbReference>
<dbReference type="AlphaFoldDB" id="A0A1F6EF28"/>
<evidence type="ECO:0000256" key="9">
    <source>
        <dbReference type="ARBA" id="ARBA00023049"/>
    </source>
</evidence>
<evidence type="ECO:0000313" key="13">
    <source>
        <dbReference type="EMBL" id="OGG72253.1"/>
    </source>
</evidence>
<dbReference type="GO" id="GO:0006508">
    <property type="term" value="P:proteolysis"/>
    <property type="evidence" value="ECO:0007669"/>
    <property type="project" value="UniProtKB-KW"/>
</dbReference>
<comment type="cofactor">
    <cofactor evidence="1">
        <name>Zn(2+)</name>
        <dbReference type="ChEBI" id="CHEBI:29105"/>
    </cofactor>
</comment>
<protein>
    <recommendedName>
        <fullName evidence="12">Peptidase M50 domain-containing protein</fullName>
    </recommendedName>
</protein>
<keyword evidence="4" id="KW-0645">Protease</keyword>
<evidence type="ECO:0000313" key="14">
    <source>
        <dbReference type="Proteomes" id="UP000178392"/>
    </source>
</evidence>
<evidence type="ECO:0000256" key="7">
    <source>
        <dbReference type="ARBA" id="ARBA00022833"/>
    </source>
</evidence>
<comment type="similarity">
    <text evidence="3">Belongs to the peptidase M50B family.</text>
</comment>
<evidence type="ECO:0000256" key="8">
    <source>
        <dbReference type="ARBA" id="ARBA00022989"/>
    </source>
</evidence>
<evidence type="ECO:0000256" key="3">
    <source>
        <dbReference type="ARBA" id="ARBA00007931"/>
    </source>
</evidence>